<gene>
    <name evidence="2" type="ORF">M832_03170</name>
</gene>
<dbReference type="KEGG" id="cav:M832_03170"/>
<evidence type="ECO:0000256" key="1">
    <source>
        <dbReference type="SAM" id="Phobius"/>
    </source>
</evidence>
<dbReference type="Proteomes" id="UP000019433">
    <property type="component" value="Chromosome"/>
</dbReference>
<dbReference type="RefSeq" id="WP_038500393.1">
    <property type="nucleotide sequence ID" value="NZ_CP006571.1"/>
</dbReference>
<dbReference type="STRING" id="1229831.M832_03170"/>
<dbReference type="EMBL" id="CP006571">
    <property type="protein sequence ID" value="AHK63182.1"/>
    <property type="molecule type" value="Genomic_DNA"/>
</dbReference>
<dbReference type="AlphaFoldDB" id="W8JZY4"/>
<dbReference type="PATRIC" id="fig|1229831.3.peg.319"/>
<dbReference type="HOGENOM" id="CLU_1438732_0_0_0"/>
<evidence type="ECO:0000313" key="3">
    <source>
        <dbReference type="Proteomes" id="UP000019433"/>
    </source>
</evidence>
<keyword evidence="1" id="KW-0472">Membrane</keyword>
<name>W8JZY4_9CHLA</name>
<feature type="transmembrane region" description="Helical" evidence="1">
    <location>
        <begin position="87"/>
        <end position="104"/>
    </location>
</feature>
<organism evidence="2 3">
    <name type="scientific">Chlamydia avium 10DC88</name>
    <dbReference type="NCBI Taxonomy" id="1229831"/>
    <lineage>
        <taxon>Bacteria</taxon>
        <taxon>Pseudomonadati</taxon>
        <taxon>Chlamydiota</taxon>
        <taxon>Chlamydiia</taxon>
        <taxon>Chlamydiales</taxon>
        <taxon>Chlamydiaceae</taxon>
        <taxon>Chlamydia/Chlamydophila group</taxon>
        <taxon>Chlamydia</taxon>
    </lineage>
</organism>
<proteinExistence type="predicted"/>
<keyword evidence="1" id="KW-1133">Transmembrane helix</keyword>
<accession>W8JZY4</accession>
<sequence length="188" mass="20845">MSDNLGPVAPWGEPFSSSLCHSNWKKNLLGCIPIVGIFMGSQRIVAVSNYFGTLEKSGRKVTSVIIGECGENHYRVVDSTEYKFGHYFRGIVEISGLGIVLLITEFVLKLLIILITCVAALISVIYIEILSIFNLTALAIQTLFFTRTKCVSRTTQEESSRENPCSCSFDIEISLRNLIEQNRPSATT</sequence>
<protein>
    <submittedName>
        <fullName evidence="2">Uncharacterized protein</fullName>
    </submittedName>
</protein>
<feature type="transmembrane region" description="Helical" evidence="1">
    <location>
        <begin position="110"/>
        <end position="140"/>
    </location>
</feature>
<reference evidence="2 3" key="1">
    <citation type="journal article" date="2014" name="Syst. Appl. Microbiol.">
        <title>Evidence for the existence of two new members of the family Chlamydiaceae and proposal of Chlamydia avium sp. nov. and Chlamydia gallinacea sp. nov.</title>
        <authorList>
            <person name="Sachse K."/>
            <person name="Laroucau K."/>
            <person name="Riege K."/>
            <person name="Wehner S."/>
            <person name="Dilcher M."/>
            <person name="Creasy H.H."/>
            <person name="Weidmann M."/>
            <person name="Myers G."/>
            <person name="Vorimore F."/>
            <person name="Vicari N."/>
            <person name="Magnino S."/>
            <person name="Liebler-Tenorio E."/>
            <person name="Ruettger A."/>
            <person name="Bavoil P.M."/>
            <person name="Hufert F.T."/>
            <person name="Rossello-Mora R."/>
            <person name="Marz M."/>
        </authorList>
    </citation>
    <scope>NUCLEOTIDE SEQUENCE [LARGE SCALE GENOMIC DNA]</scope>
    <source>
        <strain evidence="2 3">10DC88</strain>
    </source>
</reference>
<evidence type="ECO:0000313" key="2">
    <source>
        <dbReference type="EMBL" id="AHK63182.1"/>
    </source>
</evidence>
<keyword evidence="1" id="KW-0812">Transmembrane</keyword>